<evidence type="ECO:0000313" key="2">
    <source>
        <dbReference type="EMBL" id="MBC9176682.1"/>
    </source>
</evidence>
<keyword evidence="1" id="KW-0812">Transmembrane</keyword>
<name>A0ABR7R4T3_9PROT</name>
<evidence type="ECO:0000256" key="1">
    <source>
        <dbReference type="SAM" id="Phobius"/>
    </source>
</evidence>
<evidence type="ECO:0000313" key="3">
    <source>
        <dbReference type="Proteomes" id="UP000603940"/>
    </source>
</evidence>
<feature type="transmembrane region" description="Helical" evidence="1">
    <location>
        <begin position="222"/>
        <end position="238"/>
    </location>
</feature>
<reference evidence="2 3" key="1">
    <citation type="journal article" date="2009" name="Int. J. Syst. Evol. Microbiol.">
        <title>Transfer of Teichococcus ludipueritiae and Muricoccus roseus to the genus Roseomonas, as Roseomonas ludipueritiae comb. nov. and Roseomonas rosea comb. nov., respectively, and emended description of the genus Roseomonas.</title>
        <authorList>
            <person name="Sanchez-Porro C."/>
            <person name="Gallego V."/>
            <person name="Busse H.J."/>
            <person name="Kampfer P."/>
            <person name="Ventosa A."/>
        </authorList>
    </citation>
    <scope>NUCLEOTIDE SEQUENCE [LARGE SCALE GENOMIC DNA]</scope>
    <source>
        <strain evidence="2 3">DSM 14915</strain>
    </source>
</reference>
<feature type="transmembrane region" description="Helical" evidence="1">
    <location>
        <begin position="91"/>
        <end position="113"/>
    </location>
</feature>
<keyword evidence="1" id="KW-1133">Transmembrane helix</keyword>
<keyword evidence="1" id="KW-0472">Membrane</keyword>
<keyword evidence="3" id="KW-1185">Reference proteome</keyword>
<feature type="transmembrane region" description="Helical" evidence="1">
    <location>
        <begin position="188"/>
        <end position="210"/>
    </location>
</feature>
<gene>
    <name evidence="2" type="ORF">IBL25_06965</name>
</gene>
<feature type="transmembrane region" description="Helical" evidence="1">
    <location>
        <begin position="244"/>
        <end position="272"/>
    </location>
</feature>
<proteinExistence type="predicted"/>
<dbReference type="InterPro" id="IPR018692">
    <property type="entry name" value="DUF2189"/>
</dbReference>
<organism evidence="2 3">
    <name type="scientific">Pseudoroseomonas ludipueritiae</name>
    <dbReference type="NCBI Taxonomy" id="198093"/>
    <lineage>
        <taxon>Bacteria</taxon>
        <taxon>Pseudomonadati</taxon>
        <taxon>Pseudomonadota</taxon>
        <taxon>Alphaproteobacteria</taxon>
        <taxon>Acetobacterales</taxon>
        <taxon>Acetobacteraceae</taxon>
        <taxon>Pseudoroseomonas</taxon>
    </lineage>
</organism>
<dbReference type="Proteomes" id="UP000603940">
    <property type="component" value="Unassembled WGS sequence"/>
</dbReference>
<accession>A0ABR7R4T3</accession>
<dbReference type="EMBL" id="JACTUZ010000017">
    <property type="protein sequence ID" value="MBC9176682.1"/>
    <property type="molecule type" value="Genomic_DNA"/>
</dbReference>
<feature type="transmembrane region" description="Helical" evidence="1">
    <location>
        <begin position="67"/>
        <end position="85"/>
    </location>
</feature>
<protein>
    <submittedName>
        <fullName evidence="2">DUF2189 domain-containing protein</fullName>
    </submittedName>
</protein>
<comment type="caution">
    <text evidence="2">The sequence shown here is derived from an EMBL/GenBank/DDBJ whole genome shotgun (WGS) entry which is preliminary data.</text>
</comment>
<dbReference type="RefSeq" id="WP_187777832.1">
    <property type="nucleotide sequence ID" value="NZ_JACTUZ010000017.1"/>
</dbReference>
<dbReference type="Pfam" id="PF09955">
    <property type="entry name" value="DUF2189"/>
    <property type="match status" value="1"/>
</dbReference>
<sequence>MSIRNPMEWSVDQINTAARSAAMEASHHGQGRARGMPLPAVRRIGIADLREALARGAGDLGAKRSDVIFLCLIYPIAGLVLARAASGYGMLPLIFPLISGFALIGPVAAVGLYEISRRREEGQDVSWKDVFGVVHAPGFDALVGLSFILLAIFAAWMLSAYAIFLATLGPNPPVSVSAFAHDVFNTPAGWTMIVVGIGVGFLFAVAVLTISVVSFPLLLERNVGLAGAVGTSVRAVLANPGPMAVWGMIVTGALVLGALPGLIGLIIVLPLLGHATWHLYRRVVEH</sequence>
<feature type="transmembrane region" description="Helical" evidence="1">
    <location>
        <begin position="147"/>
        <end position="168"/>
    </location>
</feature>